<dbReference type="Gene3D" id="3.30.420.10">
    <property type="entry name" value="Ribonuclease H-like superfamily/Ribonuclease H"/>
    <property type="match status" value="1"/>
</dbReference>
<reference evidence="1" key="1">
    <citation type="submission" date="2017-05" db="UniProtKB">
        <authorList>
            <consortium name="EnsemblMetazoa"/>
        </authorList>
    </citation>
    <scope>IDENTIFICATION</scope>
</reference>
<dbReference type="AlphaFoldDB" id="A0A1X7TF04"/>
<dbReference type="InParanoid" id="A0A1X7TF04"/>
<accession>A0A1X7TF04</accession>
<organism evidence="1">
    <name type="scientific">Amphimedon queenslandica</name>
    <name type="common">Sponge</name>
    <dbReference type="NCBI Taxonomy" id="400682"/>
    <lineage>
        <taxon>Eukaryota</taxon>
        <taxon>Metazoa</taxon>
        <taxon>Porifera</taxon>
        <taxon>Demospongiae</taxon>
        <taxon>Heteroscleromorpha</taxon>
        <taxon>Haplosclerida</taxon>
        <taxon>Niphatidae</taxon>
        <taxon>Amphimedon</taxon>
    </lineage>
</organism>
<dbReference type="OrthoDB" id="422540at2759"/>
<dbReference type="PANTHER" id="PTHR38681:SF1">
    <property type="entry name" value="RETROVIRUS-RELATED POL POLYPROTEIN FROM TRANSPOSON 412-LIKE PROTEIN"/>
    <property type="match status" value="1"/>
</dbReference>
<evidence type="ECO:0000313" key="1">
    <source>
        <dbReference type="EnsemblMetazoa" id="Aqu2.1.12953_001"/>
    </source>
</evidence>
<evidence type="ECO:0008006" key="2">
    <source>
        <dbReference type="Google" id="ProtNLM"/>
    </source>
</evidence>
<dbReference type="InterPro" id="IPR012337">
    <property type="entry name" value="RNaseH-like_sf"/>
</dbReference>
<protein>
    <recommendedName>
        <fullName evidence="2">Integrase catalytic domain-containing protein</fullName>
    </recommendedName>
</protein>
<sequence>MKLLGSHRLRTTAYHSMSNGIIEHFHRTLKAALRAHGQDTPWFQALPLVLLGIRTAVKEDLEFSSAELVYGSPLRLPCQFFLPSLDTVPDTTYLSKLKSIMSQISFVPTRAQSSHTLFIHPDLQSAKFVFIRHDAS</sequence>
<dbReference type="PANTHER" id="PTHR38681">
    <property type="entry name" value="RETROVIRUS-RELATED POL POLYPROTEIN FROM TRANSPOSON 412-LIKE PROTEIN-RELATED"/>
    <property type="match status" value="1"/>
</dbReference>
<name>A0A1X7TF04_AMPQE</name>
<dbReference type="eggNOG" id="KOG0017">
    <property type="taxonomic scope" value="Eukaryota"/>
</dbReference>
<dbReference type="SUPFAM" id="SSF53098">
    <property type="entry name" value="Ribonuclease H-like"/>
    <property type="match status" value="1"/>
</dbReference>
<dbReference type="EnsemblMetazoa" id="Aqu2.1.12953_001">
    <property type="protein sequence ID" value="Aqu2.1.12953_001"/>
    <property type="gene ID" value="Aqu2.1.12953"/>
</dbReference>
<dbReference type="GO" id="GO:0003676">
    <property type="term" value="F:nucleic acid binding"/>
    <property type="evidence" value="ECO:0007669"/>
    <property type="project" value="InterPro"/>
</dbReference>
<dbReference type="InterPro" id="IPR036397">
    <property type="entry name" value="RNaseH_sf"/>
</dbReference>
<proteinExistence type="predicted"/>